<evidence type="ECO:0000256" key="1">
    <source>
        <dbReference type="SAM" id="MobiDB-lite"/>
    </source>
</evidence>
<protein>
    <submittedName>
        <fullName evidence="2">Uncharacterized protein</fullName>
    </submittedName>
</protein>
<proteinExistence type="predicted"/>
<reference evidence="2" key="1">
    <citation type="submission" date="2023-02" db="EMBL/GenBank/DDBJ databases">
        <authorList>
            <person name="Palmer J.M."/>
        </authorList>
    </citation>
    <scope>NUCLEOTIDE SEQUENCE</scope>
    <source>
        <strain evidence="2">FW57</strain>
    </source>
</reference>
<keyword evidence="3" id="KW-1185">Reference proteome</keyword>
<dbReference type="Proteomes" id="UP001197093">
    <property type="component" value="Unassembled WGS sequence"/>
</dbReference>
<dbReference type="AlphaFoldDB" id="A0AAD4EQ09"/>
<feature type="compositionally biased region" description="Acidic residues" evidence="1">
    <location>
        <begin position="49"/>
        <end position="63"/>
    </location>
</feature>
<gene>
    <name evidence="2" type="ORF">NEMBOFW57_009998</name>
</gene>
<name>A0AAD4EQ09_9PEZI</name>
<sequence length="227" mass="25005">MSSLEYRLRDASHVKSQVVNLLKDLIGLIEDASAIATGQKTPWDRQYPEAEESADTDSDDGSPDTELGQIALDMADVVNCLLRLTVAIRNPAPHDRYVKTQFVEASHFEPFDIKHVHSKFDQIQPWLAERLGTAITRRRQYLKYRQSHHEKLAYGLDQQGFGADDAPDAETIASSIPSHLKDGGGSSTQIQAPLPVLRDDGSDTGMSQTSSTHDDTSGLNMFGKIIG</sequence>
<dbReference type="EMBL" id="JAHCVI010000005">
    <property type="protein sequence ID" value="KAG7285371.1"/>
    <property type="molecule type" value="Genomic_DNA"/>
</dbReference>
<dbReference type="PANTHER" id="PTHR35391:SF7">
    <property type="entry name" value="C2H2-TYPE DOMAIN-CONTAINING PROTEIN"/>
    <property type="match status" value="1"/>
</dbReference>
<accession>A0AAD4EQ09</accession>
<evidence type="ECO:0000313" key="3">
    <source>
        <dbReference type="Proteomes" id="UP001197093"/>
    </source>
</evidence>
<feature type="region of interest" description="Disordered" evidence="1">
    <location>
        <begin position="40"/>
        <end position="66"/>
    </location>
</feature>
<dbReference type="PANTHER" id="PTHR35391">
    <property type="entry name" value="C2H2-TYPE DOMAIN-CONTAINING PROTEIN-RELATED"/>
    <property type="match status" value="1"/>
</dbReference>
<comment type="caution">
    <text evidence="2">The sequence shown here is derived from an EMBL/GenBank/DDBJ whole genome shotgun (WGS) entry which is preliminary data.</text>
</comment>
<evidence type="ECO:0000313" key="2">
    <source>
        <dbReference type="EMBL" id="KAG7285371.1"/>
    </source>
</evidence>
<organism evidence="2 3">
    <name type="scientific">Staphylotrichum longicolle</name>
    <dbReference type="NCBI Taxonomy" id="669026"/>
    <lineage>
        <taxon>Eukaryota</taxon>
        <taxon>Fungi</taxon>
        <taxon>Dikarya</taxon>
        <taxon>Ascomycota</taxon>
        <taxon>Pezizomycotina</taxon>
        <taxon>Sordariomycetes</taxon>
        <taxon>Sordariomycetidae</taxon>
        <taxon>Sordariales</taxon>
        <taxon>Chaetomiaceae</taxon>
        <taxon>Staphylotrichum</taxon>
    </lineage>
</organism>
<feature type="region of interest" description="Disordered" evidence="1">
    <location>
        <begin position="175"/>
        <end position="219"/>
    </location>
</feature>